<keyword evidence="2" id="KW-1185">Reference proteome</keyword>
<reference evidence="1" key="1">
    <citation type="submission" date="2023-10" db="EMBL/GenBank/DDBJ databases">
        <title>Amphibacter perezi, gen. nov., sp. nov. a novel taxa of the family Comamonadaceae, class Betaproteobacteria isolated from the skin microbiota of Pelophylax perezi from different populations.</title>
        <authorList>
            <person name="Costa S."/>
            <person name="Proenca D.N."/>
            <person name="Lopes I."/>
            <person name="Morais P.V."/>
        </authorList>
    </citation>
    <scope>NUCLEOTIDE SEQUENCE</scope>
    <source>
        <strain evidence="1">SL12-8</strain>
    </source>
</reference>
<gene>
    <name evidence="1" type="ORF">RV045_10040</name>
</gene>
<organism evidence="1 2">
    <name type="scientific">Amphibiibacter pelophylacis</name>
    <dbReference type="NCBI Taxonomy" id="1799477"/>
    <lineage>
        <taxon>Bacteria</taxon>
        <taxon>Pseudomonadati</taxon>
        <taxon>Pseudomonadota</taxon>
        <taxon>Betaproteobacteria</taxon>
        <taxon>Burkholderiales</taxon>
        <taxon>Sphaerotilaceae</taxon>
        <taxon>Amphibiibacter</taxon>
    </lineage>
</organism>
<protein>
    <submittedName>
        <fullName evidence="1">UPF0149 family protein</fullName>
    </submittedName>
</protein>
<evidence type="ECO:0000313" key="2">
    <source>
        <dbReference type="Proteomes" id="UP001364695"/>
    </source>
</evidence>
<proteinExistence type="predicted"/>
<sequence>AIPESSEDDIKALEAACTPLSPGEEDISIEWLDGYMTALAAGPYRPTLHEWVTQLRQDLAESQEPLAPLPESAMTALAARWKVLQAQLDPQALMDGDENGLRLQPLILTLPDDERERLIASGELTADDIDPDATVWASGFMAGMDAGGWPEAEALDGENSDLYEEILGRIIVLTESGEDQKESLQALFDDEGATLTREDLIDSALFAVQDARLLWLSVKIAREPITVAPTPGRNDPCSCGSGKKYKKCCGA</sequence>
<dbReference type="Proteomes" id="UP001364695">
    <property type="component" value="Unassembled WGS sequence"/>
</dbReference>
<comment type="caution">
    <text evidence="1">The sequence shown here is derived from an EMBL/GenBank/DDBJ whole genome shotgun (WGS) entry which is preliminary data.</text>
</comment>
<evidence type="ECO:0000313" key="1">
    <source>
        <dbReference type="EMBL" id="MEJ7138761.1"/>
    </source>
</evidence>
<dbReference type="EMBL" id="JAWDIE010000014">
    <property type="protein sequence ID" value="MEJ7138761.1"/>
    <property type="molecule type" value="Genomic_DNA"/>
</dbReference>
<name>A0ACC6P3H6_9BURK</name>
<accession>A0ACC6P3H6</accession>
<feature type="non-terminal residue" evidence="1">
    <location>
        <position position="1"/>
    </location>
</feature>